<dbReference type="EMBL" id="MBFT01000067">
    <property type="protein sequence ID" value="PVU98818.1"/>
    <property type="molecule type" value="Genomic_DNA"/>
</dbReference>
<dbReference type="GO" id="GO:0048270">
    <property type="term" value="F:methionine adenosyltransferase regulator activity"/>
    <property type="evidence" value="ECO:0007669"/>
    <property type="project" value="TreeGrafter"/>
</dbReference>
<evidence type="ECO:0000313" key="3">
    <source>
        <dbReference type="Proteomes" id="UP000245699"/>
    </source>
</evidence>
<dbReference type="AlphaFoldDB" id="A0A2T9Z2I9"/>
<evidence type="ECO:0000259" key="1">
    <source>
        <dbReference type="Pfam" id="PF04321"/>
    </source>
</evidence>
<dbReference type="GO" id="GO:0006556">
    <property type="term" value="P:S-adenosylmethionine biosynthetic process"/>
    <property type="evidence" value="ECO:0007669"/>
    <property type="project" value="UniProtKB-UniPathway"/>
</dbReference>
<comment type="caution">
    <text evidence="2">The sequence shown here is derived from an EMBL/GenBank/DDBJ whole genome shotgun (WGS) entry which is preliminary data.</text>
</comment>
<dbReference type="InterPro" id="IPR036291">
    <property type="entry name" value="NAD(P)-bd_dom_sf"/>
</dbReference>
<dbReference type="InterPro" id="IPR029903">
    <property type="entry name" value="RmlD-like-bd"/>
</dbReference>
<dbReference type="InterPro" id="IPR005913">
    <property type="entry name" value="dTDP_dehydrorham_reduct"/>
</dbReference>
<feature type="domain" description="RmlD-like substrate binding" evidence="1">
    <location>
        <begin position="3"/>
        <end position="305"/>
    </location>
</feature>
<dbReference type="GO" id="GO:0048269">
    <property type="term" value="C:methionine adenosyltransferase complex"/>
    <property type="evidence" value="ECO:0007669"/>
    <property type="project" value="TreeGrafter"/>
</dbReference>
<dbReference type="STRING" id="61424.A0A2T9Z2I9"/>
<gene>
    <name evidence="2" type="ORF">BB559_001272</name>
</gene>
<dbReference type="PANTHER" id="PTHR10491">
    <property type="entry name" value="DTDP-4-DEHYDRORHAMNOSE REDUCTASE"/>
    <property type="match status" value="1"/>
</dbReference>
<dbReference type="UniPathway" id="UPA00315">
    <property type="reaction ID" value="UER00080"/>
</dbReference>
<dbReference type="PANTHER" id="PTHR10491:SF4">
    <property type="entry name" value="METHIONINE ADENOSYLTRANSFERASE 2 SUBUNIT BETA"/>
    <property type="match status" value="1"/>
</dbReference>
<dbReference type="Gene3D" id="3.40.50.720">
    <property type="entry name" value="NAD(P)-binding Rossmann-like Domain"/>
    <property type="match status" value="1"/>
</dbReference>
<sequence>MLKVYVTGASGLLGRQVYNQFKQNGHSVLGTSFSRQNKDLVKIDLTDNEQVVKFFDGHEFDVLVHCAAERRPDVVLKDPKSAEKLNEKAPGMLAKLCSKKNIFMVYVSTDYVFDGKNPPYHIDASANPINEYGVSKLNGENAVISSGLANYLIIRIPILYGEIAFFGESSVDTLLKNILSANNHNKDLLIKHQNSSESNQINFKKVEGDLFQVRFPTLTTDVARVICEACTKRVLHNQLNINGIAHFSAKDPMTKYDMCKLFCEALDIPSDGFIIPVKPYPQANKESVANRPENCELSVETLESWGIDTSYQNFDNWWLSAIPKNSFISN</sequence>
<proteinExistence type="predicted"/>
<dbReference type="CDD" id="cd05254">
    <property type="entry name" value="dTDP_HR_like_SDR_e"/>
    <property type="match status" value="1"/>
</dbReference>
<reference evidence="2 3" key="1">
    <citation type="journal article" date="2018" name="MBio">
        <title>Comparative Genomics Reveals the Core Gene Toolbox for the Fungus-Insect Symbiosis.</title>
        <authorList>
            <person name="Wang Y."/>
            <person name="Stata M."/>
            <person name="Wang W."/>
            <person name="Stajich J.E."/>
            <person name="White M.M."/>
            <person name="Moncalvo J.M."/>
        </authorList>
    </citation>
    <scope>NUCLEOTIDE SEQUENCE [LARGE SCALE GENOMIC DNA]</scope>
    <source>
        <strain evidence="2 3">AUS-77-4</strain>
    </source>
</reference>
<protein>
    <recommendedName>
        <fullName evidence="1">RmlD-like substrate binding domain-containing protein</fullName>
    </recommendedName>
</protein>
<organism evidence="2 3">
    <name type="scientific">Furculomyces boomerangus</name>
    <dbReference type="NCBI Taxonomy" id="61424"/>
    <lineage>
        <taxon>Eukaryota</taxon>
        <taxon>Fungi</taxon>
        <taxon>Fungi incertae sedis</taxon>
        <taxon>Zoopagomycota</taxon>
        <taxon>Kickxellomycotina</taxon>
        <taxon>Harpellomycetes</taxon>
        <taxon>Harpellales</taxon>
        <taxon>Harpellaceae</taxon>
        <taxon>Furculomyces</taxon>
    </lineage>
</organism>
<keyword evidence="3" id="KW-1185">Reference proteome</keyword>
<dbReference type="Proteomes" id="UP000245699">
    <property type="component" value="Unassembled WGS sequence"/>
</dbReference>
<dbReference type="Pfam" id="PF04321">
    <property type="entry name" value="RmlD_sub_bind"/>
    <property type="match status" value="1"/>
</dbReference>
<dbReference type="OrthoDB" id="6235964at2759"/>
<accession>A0A2T9Z2I9</accession>
<name>A0A2T9Z2I9_9FUNG</name>
<dbReference type="SUPFAM" id="SSF51735">
    <property type="entry name" value="NAD(P)-binding Rossmann-fold domains"/>
    <property type="match status" value="1"/>
</dbReference>
<evidence type="ECO:0000313" key="2">
    <source>
        <dbReference type="EMBL" id="PVU98818.1"/>
    </source>
</evidence>